<dbReference type="PANTHER" id="PTHR22655">
    <property type="entry name" value="ATP-DEPENDENT RNA HELICASE TDRD12-RELATED"/>
    <property type="match status" value="1"/>
</dbReference>
<dbReference type="GO" id="GO:0003724">
    <property type="term" value="F:RNA helicase activity"/>
    <property type="evidence" value="ECO:0007669"/>
    <property type="project" value="UniProtKB-EC"/>
</dbReference>
<evidence type="ECO:0000313" key="10">
    <source>
        <dbReference type="Proteomes" id="UP000801492"/>
    </source>
</evidence>
<dbReference type="GO" id="GO:0016787">
    <property type="term" value="F:hydrolase activity"/>
    <property type="evidence" value="ECO:0007669"/>
    <property type="project" value="UniProtKB-KW"/>
</dbReference>
<sequence length="161" mass="19053">MQALPRPDYSTPDVQWYQTKTHVKLSIILSGLDDNYRFRISRQRFLIFRATYNQTDYRLDLALFNKVQNTFQHTSCGSCIKATLTKCNEDEWPRLIQTTQRMRNIRYDLSQCTIPEEQRKLISVDVEDDDDDNVAESERCLIDLGSEEEYDESDIECDYDD</sequence>
<dbReference type="InterPro" id="IPR007052">
    <property type="entry name" value="CS_dom"/>
</dbReference>
<evidence type="ECO:0000256" key="4">
    <source>
        <dbReference type="ARBA" id="ARBA00022801"/>
    </source>
</evidence>
<dbReference type="GO" id="GO:0005524">
    <property type="term" value="F:ATP binding"/>
    <property type="evidence" value="ECO:0007669"/>
    <property type="project" value="UniProtKB-KW"/>
</dbReference>
<keyword evidence="5" id="KW-0347">Helicase</keyword>
<protein>
    <recommendedName>
        <fullName evidence="1">RNA helicase</fullName>
        <ecNumber evidence="1">3.6.4.13</ecNumber>
    </recommendedName>
</protein>
<dbReference type="Proteomes" id="UP000801492">
    <property type="component" value="Unassembled WGS sequence"/>
</dbReference>
<keyword evidence="4" id="KW-0378">Hydrolase</keyword>
<name>A0A8K0D6V7_IGNLU</name>
<evidence type="ECO:0000256" key="6">
    <source>
        <dbReference type="ARBA" id="ARBA00022840"/>
    </source>
</evidence>
<evidence type="ECO:0000256" key="3">
    <source>
        <dbReference type="ARBA" id="ARBA00022741"/>
    </source>
</evidence>
<organism evidence="9 10">
    <name type="scientific">Ignelater luminosus</name>
    <name type="common">Cucubano</name>
    <name type="synonym">Pyrophorus luminosus</name>
    <dbReference type="NCBI Taxonomy" id="2038154"/>
    <lineage>
        <taxon>Eukaryota</taxon>
        <taxon>Metazoa</taxon>
        <taxon>Ecdysozoa</taxon>
        <taxon>Arthropoda</taxon>
        <taxon>Hexapoda</taxon>
        <taxon>Insecta</taxon>
        <taxon>Pterygota</taxon>
        <taxon>Neoptera</taxon>
        <taxon>Endopterygota</taxon>
        <taxon>Coleoptera</taxon>
        <taxon>Polyphaga</taxon>
        <taxon>Elateriformia</taxon>
        <taxon>Elateroidea</taxon>
        <taxon>Elateridae</taxon>
        <taxon>Agrypninae</taxon>
        <taxon>Pyrophorini</taxon>
        <taxon>Ignelater</taxon>
    </lineage>
</organism>
<dbReference type="GO" id="GO:0042078">
    <property type="term" value="P:germ-line stem cell division"/>
    <property type="evidence" value="ECO:0007669"/>
    <property type="project" value="TreeGrafter"/>
</dbReference>
<dbReference type="EMBL" id="VTPC01002091">
    <property type="protein sequence ID" value="KAF2900605.1"/>
    <property type="molecule type" value="Genomic_DNA"/>
</dbReference>
<evidence type="ECO:0000256" key="7">
    <source>
        <dbReference type="ARBA" id="ARBA00047984"/>
    </source>
</evidence>
<keyword evidence="10" id="KW-1185">Reference proteome</keyword>
<evidence type="ECO:0000313" key="9">
    <source>
        <dbReference type="EMBL" id="KAF2900605.1"/>
    </source>
</evidence>
<dbReference type="EC" id="3.6.4.13" evidence="1"/>
<gene>
    <name evidence="9" type="ORF">ILUMI_05574</name>
</gene>
<dbReference type="PROSITE" id="PS51203">
    <property type="entry name" value="CS"/>
    <property type="match status" value="1"/>
</dbReference>
<keyword evidence="2" id="KW-0677">Repeat</keyword>
<keyword evidence="3" id="KW-0547">Nucleotide-binding</keyword>
<evidence type="ECO:0000259" key="8">
    <source>
        <dbReference type="PROSITE" id="PS51203"/>
    </source>
</evidence>
<feature type="domain" description="CS" evidence="8">
    <location>
        <begin position="9"/>
        <end position="96"/>
    </location>
</feature>
<dbReference type="CDD" id="cd06463">
    <property type="entry name" value="p23_like"/>
    <property type="match status" value="1"/>
</dbReference>
<evidence type="ECO:0000256" key="1">
    <source>
        <dbReference type="ARBA" id="ARBA00012552"/>
    </source>
</evidence>
<evidence type="ECO:0000256" key="2">
    <source>
        <dbReference type="ARBA" id="ARBA00022737"/>
    </source>
</evidence>
<dbReference type="AlphaFoldDB" id="A0A8K0D6V7"/>
<dbReference type="Gene3D" id="2.60.40.790">
    <property type="match status" value="1"/>
</dbReference>
<dbReference type="OrthoDB" id="249932at2759"/>
<accession>A0A8K0D6V7</accession>
<dbReference type="SUPFAM" id="SSF49764">
    <property type="entry name" value="HSP20-like chaperones"/>
    <property type="match status" value="1"/>
</dbReference>
<reference evidence="9" key="1">
    <citation type="submission" date="2019-08" db="EMBL/GenBank/DDBJ databases">
        <title>The genome of the North American firefly Photinus pyralis.</title>
        <authorList>
            <consortium name="Photinus pyralis genome working group"/>
            <person name="Fallon T.R."/>
            <person name="Sander Lower S.E."/>
            <person name="Weng J.-K."/>
        </authorList>
    </citation>
    <scope>NUCLEOTIDE SEQUENCE</scope>
    <source>
        <strain evidence="9">TRF0915ILg1</strain>
        <tissue evidence="9">Whole body</tissue>
    </source>
</reference>
<keyword evidence="6" id="KW-0067">ATP-binding</keyword>
<evidence type="ECO:0000256" key="5">
    <source>
        <dbReference type="ARBA" id="ARBA00022806"/>
    </source>
</evidence>
<proteinExistence type="predicted"/>
<comment type="catalytic activity">
    <reaction evidence="7">
        <text>ATP + H2O = ADP + phosphate + H(+)</text>
        <dbReference type="Rhea" id="RHEA:13065"/>
        <dbReference type="ChEBI" id="CHEBI:15377"/>
        <dbReference type="ChEBI" id="CHEBI:15378"/>
        <dbReference type="ChEBI" id="CHEBI:30616"/>
        <dbReference type="ChEBI" id="CHEBI:43474"/>
        <dbReference type="ChEBI" id="CHEBI:456216"/>
        <dbReference type="EC" id="3.6.4.13"/>
    </reaction>
</comment>
<dbReference type="PANTHER" id="PTHR22655:SF2">
    <property type="entry name" value="ATP-DEPENDENT RNA HELICASE TDRD12-RELATED"/>
    <property type="match status" value="1"/>
</dbReference>
<comment type="caution">
    <text evidence="9">The sequence shown here is derived from an EMBL/GenBank/DDBJ whole genome shotgun (WGS) entry which is preliminary data.</text>
</comment>
<dbReference type="InterPro" id="IPR008978">
    <property type="entry name" value="HSP20-like_chaperone"/>
</dbReference>